<dbReference type="InterPro" id="IPR018540">
    <property type="entry name" value="Spo0E-like"/>
</dbReference>
<name>A0A229UWY6_9BACL</name>
<gene>
    <name evidence="1" type="ORF">CF651_01770</name>
</gene>
<dbReference type="OrthoDB" id="2654184at2"/>
<dbReference type="InterPro" id="IPR037208">
    <property type="entry name" value="Spo0E-like_sf"/>
</dbReference>
<dbReference type="GO" id="GO:0046983">
    <property type="term" value="F:protein dimerization activity"/>
    <property type="evidence" value="ECO:0007669"/>
    <property type="project" value="InterPro"/>
</dbReference>
<dbReference type="RefSeq" id="WP_094013113.1">
    <property type="nucleotide sequence ID" value="NZ_NMQW01000002.1"/>
</dbReference>
<evidence type="ECO:0000313" key="2">
    <source>
        <dbReference type="Proteomes" id="UP000215509"/>
    </source>
</evidence>
<reference evidence="1 2" key="1">
    <citation type="submission" date="2017-07" db="EMBL/GenBank/DDBJ databases">
        <title>Genome sequencing and assembly of Paenibacillus rigui.</title>
        <authorList>
            <person name="Mayilraj S."/>
        </authorList>
    </citation>
    <scope>NUCLEOTIDE SEQUENCE [LARGE SCALE GENOMIC DNA]</scope>
    <source>
        <strain evidence="1 2">JCM 16352</strain>
    </source>
</reference>
<dbReference type="Gene3D" id="4.10.280.10">
    <property type="entry name" value="Helix-loop-helix DNA-binding domain"/>
    <property type="match status" value="1"/>
</dbReference>
<dbReference type="Pfam" id="PF09388">
    <property type="entry name" value="SpoOE-like"/>
    <property type="match status" value="1"/>
</dbReference>
<dbReference type="EMBL" id="NMQW01000002">
    <property type="protein sequence ID" value="OXM87863.1"/>
    <property type="molecule type" value="Genomic_DNA"/>
</dbReference>
<dbReference type="InterPro" id="IPR036638">
    <property type="entry name" value="HLH_DNA-bd_sf"/>
</dbReference>
<proteinExistence type="predicted"/>
<comment type="caution">
    <text evidence="1">The sequence shown here is derived from an EMBL/GenBank/DDBJ whole genome shotgun (WGS) entry which is preliminary data.</text>
</comment>
<dbReference type="GO" id="GO:0043937">
    <property type="term" value="P:regulation of sporulation"/>
    <property type="evidence" value="ECO:0007669"/>
    <property type="project" value="InterPro"/>
</dbReference>
<dbReference type="AlphaFoldDB" id="A0A229UWY6"/>
<dbReference type="SUPFAM" id="SSF140500">
    <property type="entry name" value="BAS1536-like"/>
    <property type="match status" value="1"/>
</dbReference>
<protein>
    <submittedName>
        <fullName evidence="1">Spo0E family sporulation regulatory protein-aspartic acid phosphatase</fullName>
    </submittedName>
</protein>
<accession>A0A229UWY6</accession>
<sequence length="61" mass="7143">MDVKDQISREISLCIGALNELVFRQGRELTNPHVLQKSRELDELVLHVMRDQRGQKKKQSQ</sequence>
<dbReference type="Proteomes" id="UP000215509">
    <property type="component" value="Unassembled WGS sequence"/>
</dbReference>
<keyword evidence="2" id="KW-1185">Reference proteome</keyword>
<organism evidence="1 2">
    <name type="scientific">Paenibacillus rigui</name>
    <dbReference type="NCBI Taxonomy" id="554312"/>
    <lineage>
        <taxon>Bacteria</taxon>
        <taxon>Bacillati</taxon>
        <taxon>Bacillota</taxon>
        <taxon>Bacilli</taxon>
        <taxon>Bacillales</taxon>
        <taxon>Paenibacillaceae</taxon>
        <taxon>Paenibacillus</taxon>
    </lineage>
</organism>
<evidence type="ECO:0000313" key="1">
    <source>
        <dbReference type="EMBL" id="OXM87863.1"/>
    </source>
</evidence>